<accession>A0A5S9NUL8</accession>
<name>A0A5S9NUL8_9HYPH</name>
<sequence length="69" mass="7496">MQITLTCSAELARKLMASPRPSYWGNLHAILIKAHDPSEGVYHWPRVAETDEMKGLGGAAGSGETDSER</sequence>
<proteinExistence type="predicted"/>
<dbReference type="EMBL" id="CACSAS010000001">
    <property type="protein sequence ID" value="CAA0094420.1"/>
    <property type="molecule type" value="Genomic_DNA"/>
</dbReference>
<dbReference type="AlphaFoldDB" id="A0A5S9NUL8"/>
<protein>
    <submittedName>
        <fullName evidence="1">Uncharacterized protein</fullName>
    </submittedName>
</protein>
<evidence type="ECO:0000313" key="2">
    <source>
        <dbReference type="Proteomes" id="UP000433050"/>
    </source>
</evidence>
<evidence type="ECO:0000313" key="1">
    <source>
        <dbReference type="EMBL" id="CAA0094420.1"/>
    </source>
</evidence>
<reference evidence="1 2" key="1">
    <citation type="submission" date="2019-12" db="EMBL/GenBank/DDBJ databases">
        <authorList>
            <person name="Reyes-Prieto M."/>
        </authorList>
    </citation>
    <scope>NUCLEOTIDE SEQUENCE [LARGE SCALE GENOMIC DNA]</scope>
    <source>
        <strain evidence="1">HF14-78462</strain>
    </source>
</reference>
<dbReference type="Proteomes" id="UP000433050">
    <property type="component" value="Unassembled WGS sequence"/>
</dbReference>
<organism evidence="1 2">
    <name type="scientific">Starkeya nomas</name>
    <dbReference type="NCBI Taxonomy" id="2666134"/>
    <lineage>
        <taxon>Bacteria</taxon>
        <taxon>Pseudomonadati</taxon>
        <taxon>Pseudomonadota</taxon>
        <taxon>Alphaproteobacteria</taxon>
        <taxon>Hyphomicrobiales</taxon>
        <taxon>Xanthobacteraceae</taxon>
        <taxon>Starkeya</taxon>
    </lineage>
</organism>
<keyword evidence="2" id="KW-1185">Reference proteome</keyword>
<gene>
    <name evidence="1" type="ORF">STARVERO_01753</name>
</gene>
<dbReference type="RefSeq" id="WP_159598576.1">
    <property type="nucleotide sequence ID" value="NZ_CACSAS010000001.1"/>
</dbReference>